<evidence type="ECO:0000259" key="2">
    <source>
        <dbReference type="Pfam" id="PF14238"/>
    </source>
</evidence>
<dbReference type="Proteomes" id="UP000553343">
    <property type="component" value="Unassembled WGS sequence"/>
</dbReference>
<feature type="domain" description="DUF4340" evidence="2">
    <location>
        <begin position="63"/>
        <end position="263"/>
    </location>
</feature>
<dbReference type="EMBL" id="JACADJ010000017">
    <property type="protein sequence ID" value="NWH04767.1"/>
    <property type="molecule type" value="Genomic_DNA"/>
</dbReference>
<dbReference type="AlphaFoldDB" id="A0A850T993"/>
<evidence type="ECO:0000313" key="4">
    <source>
        <dbReference type="Proteomes" id="UP000553343"/>
    </source>
</evidence>
<name>A0A850T993_9BACT</name>
<feature type="region of interest" description="Disordered" evidence="1">
    <location>
        <begin position="193"/>
        <end position="221"/>
    </location>
</feature>
<sequence>MKKEYIILIILIIGLSAYLGLKKDDQVHYELPTIPQVDTTRIDRMEISKADRLVVLNKGEKGWTVTENEFPATPDDIKRILGTLKKIELSALVSEAKDLVRYELDDIHAVKVKALAGKEVVRSLVIGKTAPSYNHTFIYLDNKDQTVYQANGNFKSQFDKAAADFRDKKVLGFDPAGIKKITLEKQGKAVTVVKTPAPEKPDPGKDEGKKDVTAEKTAPKETVWKDEAGDVADQKTISDLLSSLSDLECQAFIDDDKAARLKKTAPSCKISLENDKTFVLNLFNKNDDQDVEGSCSYTPYAFTLTSYKAEDIVSYTDKLLGIEQQDDTEPDKE</sequence>
<accession>A0A850T993</accession>
<protein>
    <submittedName>
        <fullName evidence="3">DUF4340 domain-containing protein</fullName>
    </submittedName>
</protein>
<dbReference type="InterPro" id="IPR025641">
    <property type="entry name" value="DUF4340"/>
</dbReference>
<feature type="compositionally biased region" description="Basic and acidic residues" evidence="1">
    <location>
        <begin position="197"/>
        <end position="221"/>
    </location>
</feature>
<dbReference type="RefSeq" id="WP_178366219.1">
    <property type="nucleotide sequence ID" value="NZ_JACADJ010000017.1"/>
</dbReference>
<organism evidence="3 4">
    <name type="scientific">Desulfobacter latus</name>
    <dbReference type="NCBI Taxonomy" id="2292"/>
    <lineage>
        <taxon>Bacteria</taxon>
        <taxon>Pseudomonadati</taxon>
        <taxon>Thermodesulfobacteriota</taxon>
        <taxon>Desulfobacteria</taxon>
        <taxon>Desulfobacterales</taxon>
        <taxon>Desulfobacteraceae</taxon>
        <taxon>Desulfobacter</taxon>
    </lineage>
</organism>
<comment type="caution">
    <text evidence="3">The sequence shown here is derived from an EMBL/GenBank/DDBJ whole genome shotgun (WGS) entry which is preliminary data.</text>
</comment>
<reference evidence="3 4" key="1">
    <citation type="submission" date="2020-06" db="EMBL/GenBank/DDBJ databases">
        <title>High-quality draft genome of sulfate reducer Desulfobacter latus type strain AcrS2 isolated from marine sediment.</title>
        <authorList>
            <person name="Hoppe M."/>
            <person name="Larsen C.K."/>
            <person name="Marshall I.P.G."/>
            <person name="Schramm A."/>
            <person name="Marietou A.G."/>
        </authorList>
    </citation>
    <scope>NUCLEOTIDE SEQUENCE [LARGE SCALE GENOMIC DNA]</scope>
    <source>
        <strain evidence="3 4">AcRS2</strain>
    </source>
</reference>
<dbReference type="Pfam" id="PF14238">
    <property type="entry name" value="DUF4340"/>
    <property type="match status" value="1"/>
</dbReference>
<evidence type="ECO:0000256" key="1">
    <source>
        <dbReference type="SAM" id="MobiDB-lite"/>
    </source>
</evidence>
<gene>
    <name evidence="3" type="ORF">HXW94_07165</name>
</gene>
<evidence type="ECO:0000313" key="3">
    <source>
        <dbReference type="EMBL" id="NWH04767.1"/>
    </source>
</evidence>
<proteinExistence type="predicted"/>
<keyword evidence="4" id="KW-1185">Reference proteome</keyword>